<name>G9N022_HYPVG</name>
<dbReference type="eggNOG" id="ENOG502SHWY">
    <property type="taxonomic scope" value="Eukaryota"/>
</dbReference>
<dbReference type="InParanoid" id="G9N022"/>
<dbReference type="Pfam" id="PF25053">
    <property type="entry name" value="DUF7791"/>
    <property type="match status" value="1"/>
</dbReference>
<feature type="domain" description="DUF7791" evidence="3">
    <location>
        <begin position="342"/>
        <end position="457"/>
    </location>
</feature>
<dbReference type="Gene3D" id="3.40.50.300">
    <property type="entry name" value="P-loop containing nucleotide triphosphate hydrolases"/>
    <property type="match status" value="1"/>
</dbReference>
<accession>G9N022</accession>
<sequence>MTDSSSVKINPTIVAQAIAAGIRFNTIQSREEAISDNFHTTYSWIFQNEPLQTHDIPMWDSFPKWLEDDSNKVYWITGKPGSGKSTIMKLILRQKSFWDSQCQSLGSLRLLLVKYYAWNPGNTLQKSLEGLKRTIISQVLDQCPDLAPILTPRRWAFCQVLRSTSGIPMWNTEDIEESIETLLPSCGKNIKLALFIDGLDEFDLPPIEVIKCIRHITARCQSGLKVCAASRPWTEFEDEFNEGPMLRMHLLTKQDMRTFVTENFKGNKGFDEQKQLNSAAATQLLTDIVQRANGVFIWVSIVVQHLQALFLEGQSIAQAREILEVLPSDISSLYDAIWASIRPENLLDASYMMQVLRAADGPLPWFTMWLIEESRFTSIDINNLPDDENWKDVAMKSLKRKLAARTKCILEVNASSSGGFVDFIHRTARDWAVQPDNWQLICSSSTQFDPHLCILKVEALIVSHQGLSELGDFWDTVARALWHASEVKDNPENALEFVNSLNSFDAQVSKLFQETSIGWAMVGKYADHWSAGQDTKRRWRIQNTFLGLAAQFSILPYIKAMALSDRPHLAQRFSRDSLGLLENAIFGYSFYMSSALFQNGFRPRIPCARRLATVRYLLGQGVYQSKVHTRDGRHDLKEEIQKVSLEDPEYYATVASYLDNRDLRASVKTIGLRIRYFFFPSQKRNLIQLYC</sequence>
<evidence type="ECO:0000259" key="2">
    <source>
        <dbReference type="Pfam" id="PF24883"/>
    </source>
</evidence>
<gene>
    <name evidence="4" type="ORF">TRIVIDRAFT_155869</name>
</gene>
<dbReference type="SUPFAM" id="SSF52540">
    <property type="entry name" value="P-loop containing nucleoside triphosphate hydrolases"/>
    <property type="match status" value="1"/>
</dbReference>
<dbReference type="AlphaFoldDB" id="G9N022"/>
<protein>
    <recommendedName>
        <fullName evidence="6">NACHT domain-containing protein</fullName>
    </recommendedName>
</protein>
<dbReference type="InterPro" id="IPR056693">
    <property type="entry name" value="DUF7791"/>
</dbReference>
<evidence type="ECO:0000313" key="5">
    <source>
        <dbReference type="Proteomes" id="UP000007115"/>
    </source>
</evidence>
<comment type="caution">
    <text evidence="4">The sequence shown here is derived from an EMBL/GenBank/DDBJ whole genome shotgun (WGS) entry which is preliminary data.</text>
</comment>
<dbReference type="EMBL" id="ABDF02000082">
    <property type="protein sequence ID" value="EHK19704.1"/>
    <property type="molecule type" value="Genomic_DNA"/>
</dbReference>
<feature type="domain" description="Nephrocystin 3-like N-terminal" evidence="2">
    <location>
        <begin position="60"/>
        <end position="231"/>
    </location>
</feature>
<dbReference type="OMA" id="DAIWASI"/>
<dbReference type="OrthoDB" id="443402at2759"/>
<dbReference type="PANTHER" id="PTHR10039">
    <property type="entry name" value="AMELOGENIN"/>
    <property type="match status" value="1"/>
</dbReference>
<dbReference type="InterPro" id="IPR027417">
    <property type="entry name" value="P-loop_NTPase"/>
</dbReference>
<dbReference type="HOGENOM" id="CLU_002341_6_3_1"/>
<evidence type="ECO:0000313" key="4">
    <source>
        <dbReference type="EMBL" id="EHK19704.1"/>
    </source>
</evidence>
<evidence type="ECO:0008006" key="6">
    <source>
        <dbReference type="Google" id="ProtNLM"/>
    </source>
</evidence>
<dbReference type="STRING" id="413071.G9N022"/>
<dbReference type="InterPro" id="IPR056884">
    <property type="entry name" value="NPHP3-like_N"/>
</dbReference>
<proteinExistence type="predicted"/>
<reference evidence="4 5" key="1">
    <citation type="journal article" date="2011" name="Genome Biol.">
        <title>Comparative genome sequence analysis underscores mycoparasitism as the ancestral life style of Trichoderma.</title>
        <authorList>
            <person name="Kubicek C.P."/>
            <person name="Herrera-Estrella A."/>
            <person name="Seidl-Seiboth V."/>
            <person name="Martinez D.A."/>
            <person name="Druzhinina I.S."/>
            <person name="Thon M."/>
            <person name="Zeilinger S."/>
            <person name="Casas-Flores S."/>
            <person name="Horwitz B.A."/>
            <person name="Mukherjee P.K."/>
            <person name="Mukherjee M."/>
            <person name="Kredics L."/>
            <person name="Alcaraz L.D."/>
            <person name="Aerts A."/>
            <person name="Antal Z."/>
            <person name="Atanasova L."/>
            <person name="Cervantes-Badillo M.G."/>
            <person name="Challacombe J."/>
            <person name="Chertkov O."/>
            <person name="McCluskey K."/>
            <person name="Coulpier F."/>
            <person name="Deshpande N."/>
            <person name="von Doehren H."/>
            <person name="Ebbole D.J."/>
            <person name="Esquivel-Naranjo E.U."/>
            <person name="Fekete E."/>
            <person name="Flipphi M."/>
            <person name="Glaser F."/>
            <person name="Gomez-Rodriguez E.Y."/>
            <person name="Gruber S."/>
            <person name="Han C."/>
            <person name="Henrissat B."/>
            <person name="Hermosa R."/>
            <person name="Hernandez-Onate M."/>
            <person name="Karaffa L."/>
            <person name="Kosti I."/>
            <person name="Le Crom S."/>
            <person name="Lindquist E."/>
            <person name="Lucas S."/>
            <person name="Luebeck M."/>
            <person name="Luebeck P.S."/>
            <person name="Margeot A."/>
            <person name="Metz B."/>
            <person name="Misra M."/>
            <person name="Nevalainen H."/>
            <person name="Omann M."/>
            <person name="Packer N."/>
            <person name="Perrone G."/>
            <person name="Uresti-Rivera E.E."/>
            <person name="Salamov A."/>
            <person name="Schmoll M."/>
            <person name="Seiboth B."/>
            <person name="Shapiro H."/>
            <person name="Sukno S."/>
            <person name="Tamayo-Ramos J.A."/>
            <person name="Tisch D."/>
            <person name="Wiest A."/>
            <person name="Wilkinson H.H."/>
            <person name="Zhang M."/>
            <person name="Coutinho P.M."/>
            <person name="Kenerley C.M."/>
            <person name="Monte E."/>
            <person name="Baker S.E."/>
            <person name="Grigoriev I.V."/>
        </authorList>
    </citation>
    <scope>NUCLEOTIDE SEQUENCE [LARGE SCALE GENOMIC DNA]</scope>
    <source>
        <strain evidence="5">Gv29-8 / FGSC 10586</strain>
    </source>
</reference>
<evidence type="ECO:0000259" key="3">
    <source>
        <dbReference type="Pfam" id="PF25053"/>
    </source>
</evidence>
<dbReference type="Pfam" id="PF24883">
    <property type="entry name" value="NPHP3_N"/>
    <property type="match status" value="1"/>
</dbReference>
<dbReference type="VEuPathDB" id="FungiDB:TRIVIDRAFT_155869"/>
<evidence type="ECO:0000256" key="1">
    <source>
        <dbReference type="ARBA" id="ARBA00022737"/>
    </source>
</evidence>
<dbReference type="Proteomes" id="UP000007115">
    <property type="component" value="Unassembled WGS sequence"/>
</dbReference>
<organism evidence="4 5">
    <name type="scientific">Hypocrea virens (strain Gv29-8 / FGSC 10586)</name>
    <name type="common">Gliocladium virens</name>
    <name type="synonym">Trichoderma virens</name>
    <dbReference type="NCBI Taxonomy" id="413071"/>
    <lineage>
        <taxon>Eukaryota</taxon>
        <taxon>Fungi</taxon>
        <taxon>Dikarya</taxon>
        <taxon>Ascomycota</taxon>
        <taxon>Pezizomycotina</taxon>
        <taxon>Sordariomycetes</taxon>
        <taxon>Hypocreomycetidae</taxon>
        <taxon>Hypocreales</taxon>
        <taxon>Hypocreaceae</taxon>
        <taxon>Trichoderma</taxon>
    </lineage>
</organism>
<keyword evidence="1" id="KW-0677">Repeat</keyword>
<keyword evidence="5" id="KW-1185">Reference proteome</keyword>
<dbReference type="PANTHER" id="PTHR10039:SF5">
    <property type="entry name" value="NACHT DOMAIN-CONTAINING PROTEIN"/>
    <property type="match status" value="1"/>
</dbReference>
<dbReference type="RefSeq" id="XP_013953906.1">
    <property type="nucleotide sequence ID" value="XM_014098431.1"/>
</dbReference>
<dbReference type="GeneID" id="25788328"/>